<keyword evidence="3" id="KW-1185">Reference proteome</keyword>
<proteinExistence type="predicted"/>
<protein>
    <recommendedName>
        <fullName evidence="4">YwqI/YxiC family protein</fullName>
    </recommendedName>
</protein>
<dbReference type="Proteomes" id="UP000219356">
    <property type="component" value="Unassembled WGS sequence"/>
</dbReference>
<gene>
    <name evidence="2" type="ORF">SAMN05421503_0308</name>
</gene>
<dbReference type="AlphaFoldDB" id="A0A285N1K8"/>
<accession>A0A285N1K8</accession>
<dbReference type="OrthoDB" id="2971556at2"/>
<name>A0A285N1K8_9BACI</name>
<evidence type="ECO:0000313" key="3">
    <source>
        <dbReference type="Proteomes" id="UP000219356"/>
    </source>
</evidence>
<evidence type="ECO:0008006" key="4">
    <source>
        <dbReference type="Google" id="ProtNLM"/>
    </source>
</evidence>
<sequence>MSEIKLQASLVQQKLADLKAALADFQAGNPDSGSGQEMLDVQAKINDLNDSLNNLIQDYQQMALQHTEAGRDAVDSLENLERTVANMIIGLK</sequence>
<dbReference type="EMBL" id="OBEK01000001">
    <property type="protein sequence ID" value="SNZ03218.1"/>
    <property type="molecule type" value="Genomic_DNA"/>
</dbReference>
<dbReference type="Pfam" id="PF17279">
    <property type="entry name" value="DUF5344"/>
    <property type="match status" value="1"/>
</dbReference>
<evidence type="ECO:0000256" key="1">
    <source>
        <dbReference type="SAM" id="Coils"/>
    </source>
</evidence>
<reference evidence="3" key="1">
    <citation type="submission" date="2017-09" db="EMBL/GenBank/DDBJ databases">
        <authorList>
            <person name="Varghese N."/>
            <person name="Submissions S."/>
        </authorList>
    </citation>
    <scope>NUCLEOTIDE SEQUENCE [LARGE SCALE GENOMIC DNA]</scope>
    <source>
        <strain evidence="3">CGMCC 1.8913</strain>
    </source>
</reference>
<feature type="coiled-coil region" evidence="1">
    <location>
        <begin position="1"/>
        <end position="65"/>
    </location>
</feature>
<evidence type="ECO:0000313" key="2">
    <source>
        <dbReference type="EMBL" id="SNZ03218.1"/>
    </source>
</evidence>
<keyword evidence="1" id="KW-0175">Coiled coil</keyword>
<dbReference type="InterPro" id="IPR046318">
    <property type="entry name" value="DUF5344"/>
</dbReference>
<organism evidence="2 3">
    <name type="scientific">Terribacillus aidingensis</name>
    <dbReference type="NCBI Taxonomy" id="586416"/>
    <lineage>
        <taxon>Bacteria</taxon>
        <taxon>Bacillati</taxon>
        <taxon>Bacillota</taxon>
        <taxon>Bacilli</taxon>
        <taxon>Bacillales</taxon>
        <taxon>Bacillaceae</taxon>
        <taxon>Terribacillus</taxon>
    </lineage>
</organism>
<dbReference type="RefSeq" id="WP_097038603.1">
    <property type="nucleotide sequence ID" value="NZ_OBEK01000001.1"/>
</dbReference>